<keyword evidence="2" id="KW-1185">Reference proteome</keyword>
<protein>
    <submittedName>
        <fullName evidence="1">Uncharacterized protein</fullName>
    </submittedName>
</protein>
<proteinExistence type="predicted"/>
<dbReference type="Proteomes" id="UP000887013">
    <property type="component" value="Unassembled WGS sequence"/>
</dbReference>
<dbReference type="AlphaFoldDB" id="A0A8X6MYS4"/>
<reference evidence="1" key="1">
    <citation type="submission" date="2020-08" db="EMBL/GenBank/DDBJ databases">
        <title>Multicomponent nature underlies the extraordinary mechanical properties of spider dragline silk.</title>
        <authorList>
            <person name="Kono N."/>
            <person name="Nakamura H."/>
            <person name="Mori M."/>
            <person name="Yoshida Y."/>
            <person name="Ohtoshi R."/>
            <person name="Malay A.D."/>
            <person name="Moran D.A.P."/>
            <person name="Tomita M."/>
            <person name="Numata K."/>
            <person name="Arakawa K."/>
        </authorList>
    </citation>
    <scope>NUCLEOTIDE SEQUENCE</scope>
</reference>
<organism evidence="1 2">
    <name type="scientific">Nephila pilipes</name>
    <name type="common">Giant wood spider</name>
    <name type="synonym">Nephila maculata</name>
    <dbReference type="NCBI Taxonomy" id="299642"/>
    <lineage>
        <taxon>Eukaryota</taxon>
        <taxon>Metazoa</taxon>
        <taxon>Ecdysozoa</taxon>
        <taxon>Arthropoda</taxon>
        <taxon>Chelicerata</taxon>
        <taxon>Arachnida</taxon>
        <taxon>Araneae</taxon>
        <taxon>Araneomorphae</taxon>
        <taxon>Entelegynae</taxon>
        <taxon>Araneoidea</taxon>
        <taxon>Nephilidae</taxon>
        <taxon>Nephila</taxon>
    </lineage>
</organism>
<name>A0A8X6MYS4_NEPPI</name>
<gene>
    <name evidence="1" type="ORF">NPIL_322511</name>
</gene>
<evidence type="ECO:0000313" key="1">
    <source>
        <dbReference type="EMBL" id="GFS84639.1"/>
    </source>
</evidence>
<accession>A0A8X6MYS4</accession>
<dbReference type="EMBL" id="BMAW01003618">
    <property type="protein sequence ID" value="GFS84639.1"/>
    <property type="molecule type" value="Genomic_DNA"/>
</dbReference>
<evidence type="ECO:0000313" key="2">
    <source>
        <dbReference type="Proteomes" id="UP000887013"/>
    </source>
</evidence>
<sequence length="79" mass="9053">MSRSTLTSYANSMMTEKIFCIDSAYNDGPLIGRPVKRWHPSRALYSSEEENSRSVEPAPVLSPKRTLWYQNQNLGLFEV</sequence>
<comment type="caution">
    <text evidence="1">The sequence shown here is derived from an EMBL/GenBank/DDBJ whole genome shotgun (WGS) entry which is preliminary data.</text>
</comment>